<gene>
    <name evidence="2" type="ORF">E3P99_01401</name>
</gene>
<proteinExistence type="predicted"/>
<sequence>MNNPTNDTKLMNGLFDAPKKLKGLSIAQVVGADADEGDEQPAMEIQRPDWFKNVKGTRLDPHKLALVANVFGYTLNQSPSTSHFRSGFLLTVIPPHSLKSKSNSPQQPRRGLLMPLESSLPAMRASIAREFNLPSSGGIIVYLIEEYRQQDSQETIDEPGPRINDESWRLLWRSYLRSPSTKERMPDEIPKQEEGDGNDKSLPSVTPSLRVPTPHQSIAGKIEFDIDTQSKAGNWYNTWQGTAVSHPVSDGKRKFRLRSDTTNTQEIPYNNDDSSQVPTPAALSASAKSRFDTNNKNDSPRSTSSLPYRTFELETLQSLLQPSAQSPSHSGAGSPRLSGIHQPGNRGSVHVMQDTLDELEKALADLSPRPIDQHQDFGQRRDAVHKAARTLSKIGNREGFHMPRKDDGTLKSFEEITEEDENNFEQHGTANTTKSDINNDLVGSLEGYRKDDEPVDIPKSPSRSTESRSNSLSNSDDSNQNDRLTETPATETDMSRYTPPPKPPSKPLLSIETNNHLQNPQLSISPSSPGAAMPRTAPPHSNEMAPPTAPSPPRSGNSLPKTPSDEKRSTKTSFSFGSRRKESIQIDRKNSTESKRSTTSKESSGLEGLGIRGLKFWSSSKNTSNANQGQQPQRQREPSITMPIGVVKTASGGPGRLTQTYSHQPPVSPNPQLVGSGAASMRSASPTHSSNHDHSAAGHSTGGVAGAGTNTSATTSMIEHFPDSRYPKDLELGDGKHMVPLKAHSVRQNSVESIHTHRTQSSTSTTSSSRARGFQPRKQSLDYSTLPNANTLASTSTPPHSHPHPYSHSSPLPHAATFAPPEPIPENLEEMKKDAEADAAEEQKINDILAKEREKDFEAKVEAFEQEQLASQARAKALTHQQETRKAIQKEEEQEPELKSVKKGLPGSRFSASPPPSPPRKLPAVPVFSRRR</sequence>
<evidence type="ECO:0000256" key="1">
    <source>
        <dbReference type="SAM" id="MobiDB-lite"/>
    </source>
</evidence>
<feature type="compositionally biased region" description="Basic and acidic residues" evidence="1">
    <location>
        <begin position="181"/>
        <end position="199"/>
    </location>
</feature>
<feature type="compositionally biased region" description="Low complexity" evidence="1">
    <location>
        <begin position="321"/>
        <end position="330"/>
    </location>
</feature>
<feature type="region of interest" description="Disordered" evidence="1">
    <location>
        <begin position="321"/>
        <end position="348"/>
    </location>
</feature>
<organism evidence="2 3">
    <name type="scientific">Wallemia hederae</name>
    <dbReference type="NCBI Taxonomy" id="1540922"/>
    <lineage>
        <taxon>Eukaryota</taxon>
        <taxon>Fungi</taxon>
        <taxon>Dikarya</taxon>
        <taxon>Basidiomycota</taxon>
        <taxon>Wallemiomycotina</taxon>
        <taxon>Wallemiomycetes</taxon>
        <taxon>Wallemiales</taxon>
        <taxon>Wallemiaceae</taxon>
        <taxon>Wallemia</taxon>
    </lineage>
</organism>
<feature type="compositionally biased region" description="Low complexity" evidence="1">
    <location>
        <begin position="922"/>
        <end position="932"/>
    </location>
</feature>
<feature type="compositionally biased region" description="Basic and acidic residues" evidence="1">
    <location>
        <begin position="829"/>
        <end position="841"/>
    </location>
</feature>
<feature type="region of interest" description="Disordered" evidence="1">
    <location>
        <begin position="181"/>
        <end position="213"/>
    </location>
</feature>
<feature type="compositionally biased region" description="Polar residues" evidence="1">
    <location>
        <begin position="777"/>
        <end position="790"/>
    </location>
</feature>
<feature type="compositionally biased region" description="Polar residues" evidence="1">
    <location>
        <begin position="511"/>
        <end position="528"/>
    </location>
</feature>
<dbReference type="Proteomes" id="UP000310189">
    <property type="component" value="Unassembled WGS sequence"/>
</dbReference>
<keyword evidence="3" id="KW-1185">Reference proteome</keyword>
<feature type="compositionally biased region" description="Basic and acidic residues" evidence="1">
    <location>
        <begin position="579"/>
        <end position="596"/>
    </location>
</feature>
<dbReference type="AlphaFoldDB" id="A0A4T0FQR3"/>
<feature type="region of interest" description="Disordered" evidence="1">
    <location>
        <begin position="746"/>
        <end position="841"/>
    </location>
</feature>
<feature type="compositionally biased region" description="Polar residues" evidence="1">
    <location>
        <begin position="426"/>
        <end position="438"/>
    </location>
</feature>
<accession>A0A4T0FQR3</accession>
<feature type="compositionally biased region" description="Polar residues" evidence="1">
    <location>
        <begin position="657"/>
        <end position="673"/>
    </location>
</feature>
<feature type="region of interest" description="Disordered" evidence="1">
    <location>
        <begin position="872"/>
        <end position="932"/>
    </location>
</feature>
<feature type="compositionally biased region" description="Low complexity" evidence="1">
    <location>
        <begin position="460"/>
        <end position="482"/>
    </location>
</feature>
<feature type="region of interest" description="Disordered" evidence="1">
    <location>
        <begin position="420"/>
        <end position="711"/>
    </location>
</feature>
<dbReference type="OrthoDB" id="2526154at2759"/>
<evidence type="ECO:0000313" key="3">
    <source>
        <dbReference type="Proteomes" id="UP000310189"/>
    </source>
</evidence>
<reference evidence="2 3" key="1">
    <citation type="submission" date="2019-03" db="EMBL/GenBank/DDBJ databases">
        <title>Sequencing 23 genomes of Wallemia ichthyophaga.</title>
        <authorList>
            <person name="Gostincar C."/>
        </authorList>
    </citation>
    <scope>NUCLEOTIDE SEQUENCE [LARGE SCALE GENOMIC DNA]</scope>
    <source>
        <strain evidence="2 3">EXF-5753</strain>
    </source>
</reference>
<evidence type="ECO:0000313" key="2">
    <source>
        <dbReference type="EMBL" id="TIA90808.1"/>
    </source>
</evidence>
<dbReference type="EMBL" id="SPNW01000016">
    <property type="protein sequence ID" value="TIA90808.1"/>
    <property type="molecule type" value="Genomic_DNA"/>
</dbReference>
<feature type="compositionally biased region" description="Low complexity" evidence="1">
    <location>
        <begin position="791"/>
        <end position="816"/>
    </location>
</feature>
<feature type="compositionally biased region" description="Polar residues" evidence="1">
    <location>
        <begin position="261"/>
        <end position="278"/>
    </location>
</feature>
<feature type="compositionally biased region" description="Basic and acidic residues" evidence="1">
    <location>
        <begin position="882"/>
        <end position="900"/>
    </location>
</feature>
<feature type="region of interest" description="Disordered" evidence="1">
    <location>
        <begin position="261"/>
        <end position="307"/>
    </location>
</feature>
<name>A0A4T0FQR3_9BASI</name>
<comment type="caution">
    <text evidence="2">The sequence shown here is derived from an EMBL/GenBank/DDBJ whole genome shotgun (WGS) entry which is preliminary data.</text>
</comment>
<protein>
    <submittedName>
        <fullName evidence="2">Uncharacterized protein</fullName>
    </submittedName>
</protein>
<feature type="compositionally biased region" description="Basic and acidic residues" evidence="1">
    <location>
        <begin position="289"/>
        <end position="299"/>
    </location>
</feature>
<feature type="compositionally biased region" description="Polar residues" evidence="1">
    <location>
        <begin position="617"/>
        <end position="633"/>
    </location>
</feature>